<feature type="transmembrane region" description="Helical" evidence="2">
    <location>
        <begin position="65"/>
        <end position="83"/>
    </location>
</feature>
<keyword evidence="2" id="KW-0472">Membrane</keyword>
<dbReference type="EMBL" id="JAZGQO010000021">
    <property type="protein sequence ID" value="KAK6166021.1"/>
    <property type="molecule type" value="Genomic_DNA"/>
</dbReference>
<dbReference type="Proteomes" id="UP001347796">
    <property type="component" value="Unassembled WGS sequence"/>
</dbReference>
<accession>A0AAN8G1A8</accession>
<protein>
    <submittedName>
        <fullName evidence="3">Uncharacterized protein</fullName>
    </submittedName>
</protein>
<proteinExistence type="predicted"/>
<gene>
    <name evidence="3" type="ORF">SNE40_022811</name>
</gene>
<reference evidence="3 4" key="1">
    <citation type="submission" date="2024-01" db="EMBL/GenBank/DDBJ databases">
        <title>The genome of the rayed Mediterranean limpet Patella caerulea (Linnaeus, 1758).</title>
        <authorList>
            <person name="Anh-Thu Weber A."/>
            <person name="Halstead-Nussloch G."/>
        </authorList>
    </citation>
    <scope>NUCLEOTIDE SEQUENCE [LARGE SCALE GENOMIC DNA]</scope>
    <source>
        <strain evidence="3">AATW-2023a</strain>
        <tissue evidence="3">Whole specimen</tissue>
    </source>
</reference>
<dbReference type="AlphaFoldDB" id="A0AAN8G1A8"/>
<keyword evidence="2" id="KW-1133">Transmembrane helix</keyword>
<feature type="region of interest" description="Disordered" evidence="1">
    <location>
        <begin position="31"/>
        <end position="55"/>
    </location>
</feature>
<evidence type="ECO:0000256" key="1">
    <source>
        <dbReference type="SAM" id="MobiDB-lite"/>
    </source>
</evidence>
<keyword evidence="4" id="KW-1185">Reference proteome</keyword>
<name>A0AAN8G1A8_PATCE</name>
<feature type="compositionally biased region" description="Acidic residues" evidence="1">
    <location>
        <begin position="39"/>
        <end position="53"/>
    </location>
</feature>
<evidence type="ECO:0000313" key="4">
    <source>
        <dbReference type="Proteomes" id="UP001347796"/>
    </source>
</evidence>
<organism evidence="3 4">
    <name type="scientific">Patella caerulea</name>
    <name type="common">Rayed Mediterranean limpet</name>
    <dbReference type="NCBI Taxonomy" id="87958"/>
    <lineage>
        <taxon>Eukaryota</taxon>
        <taxon>Metazoa</taxon>
        <taxon>Spiralia</taxon>
        <taxon>Lophotrochozoa</taxon>
        <taxon>Mollusca</taxon>
        <taxon>Gastropoda</taxon>
        <taxon>Patellogastropoda</taxon>
        <taxon>Patelloidea</taxon>
        <taxon>Patellidae</taxon>
        <taxon>Patella</taxon>
    </lineage>
</organism>
<evidence type="ECO:0000256" key="2">
    <source>
        <dbReference type="SAM" id="Phobius"/>
    </source>
</evidence>
<keyword evidence="2" id="KW-0812">Transmembrane</keyword>
<comment type="caution">
    <text evidence="3">The sequence shown here is derived from an EMBL/GenBank/DDBJ whole genome shotgun (WGS) entry which is preliminary data.</text>
</comment>
<sequence length="86" mass="10091">MPPSNKEKASILAGSNMNVCRLIYFKKRMEEDDYRTESEVEPDSDHDDQEEESQLSRWLANTNNFSTVSFLLLFYTSIILRSITYM</sequence>
<evidence type="ECO:0000313" key="3">
    <source>
        <dbReference type="EMBL" id="KAK6166021.1"/>
    </source>
</evidence>